<dbReference type="InterPro" id="IPR007160">
    <property type="entry name" value="DUF362"/>
</dbReference>
<accession>A0ABW7DMX1</accession>
<feature type="domain" description="DUF362" evidence="1">
    <location>
        <begin position="41"/>
        <end position="235"/>
    </location>
</feature>
<reference evidence="2 3" key="1">
    <citation type="submission" date="2024-10" db="EMBL/GenBank/DDBJ databases">
        <authorList>
            <person name="Sang B.-I."/>
            <person name="Prabhaharan D."/>
        </authorList>
    </citation>
    <scope>NUCLEOTIDE SEQUENCE [LARGE SCALE GENOMIC DNA]</scope>
    <source>
        <strain evidence="2 3">MH</strain>
    </source>
</reference>
<dbReference type="RefSeq" id="WP_113855304.1">
    <property type="nucleotide sequence ID" value="NZ_CP011940.1"/>
</dbReference>
<evidence type="ECO:0000313" key="3">
    <source>
        <dbReference type="Proteomes" id="UP001605989"/>
    </source>
</evidence>
<keyword evidence="3" id="KW-1185">Reference proteome</keyword>
<evidence type="ECO:0000259" key="1">
    <source>
        <dbReference type="Pfam" id="PF04015"/>
    </source>
</evidence>
<protein>
    <submittedName>
        <fullName evidence="2">DUF362 domain-containing protein</fullName>
    </submittedName>
</protein>
<evidence type="ECO:0000313" key="2">
    <source>
        <dbReference type="EMBL" id="MFG6272681.1"/>
    </source>
</evidence>
<dbReference type="Pfam" id="PF04015">
    <property type="entry name" value="DUF362"/>
    <property type="match status" value="1"/>
</dbReference>
<comment type="caution">
    <text evidence="2">The sequence shown here is derived from an EMBL/GenBank/DDBJ whole genome shotgun (WGS) entry which is preliminary data.</text>
</comment>
<organism evidence="2 3">
    <name type="scientific">Megasphaera hexanoica</name>
    <dbReference type="NCBI Taxonomy" id="1675036"/>
    <lineage>
        <taxon>Bacteria</taxon>
        <taxon>Bacillati</taxon>
        <taxon>Bacillota</taxon>
        <taxon>Negativicutes</taxon>
        <taxon>Veillonellales</taxon>
        <taxon>Veillonellaceae</taxon>
        <taxon>Megasphaera</taxon>
    </lineage>
</organism>
<gene>
    <name evidence="2" type="ORF">ACGTZG_05705</name>
</gene>
<dbReference type="Proteomes" id="UP001605989">
    <property type="component" value="Unassembled WGS sequence"/>
</dbReference>
<proteinExistence type="predicted"/>
<dbReference type="EMBL" id="JBIEKR010000004">
    <property type="protein sequence ID" value="MFG6272681.1"/>
    <property type="molecule type" value="Genomic_DNA"/>
</dbReference>
<sequence length="397" mass="43319">MSTVSIIKTQGHDETAVLAAVRKALDAIGGISDIIKPGYKVLINPNLVAPGSDRFSGAVTRYEVCKAIYDICKEAGAEPFIAESSAAGVDTEKVIEFAEYTKLREQGYTVLDLKKEKKAVIPFPQGEIVQELDTWQPVVDADAIISVPVMKTHDQTEVTLGIKNLKGLIQDTEKKEFHKKGVFGGVVDINQCVPRVLTVVDGIVGQQGLGPIFGEPVQMDLIIASKDCVACDAVTSAVMGYEPEEVKVTRMAHERGLGEMDLDKIDIVGEKLADVSKRFKRASEVEIEGVPPFTKIEDDKACTGCKTTMISAIMDMKAQHIEHLLEGKTIVLGPVPKERIPAGIKKEDLILMGVCTRHLWDMGTPCKGCPPNNVWFVQAVAGDRMKVGRRYAEDEKD</sequence>
<name>A0ABW7DMX1_9FIRM</name>